<feature type="transmembrane region" description="Helical" evidence="9">
    <location>
        <begin position="441"/>
        <end position="459"/>
    </location>
</feature>
<evidence type="ECO:0000256" key="5">
    <source>
        <dbReference type="ARBA" id="ARBA00022989"/>
    </source>
</evidence>
<protein>
    <submittedName>
        <fullName evidence="11">MFS sugar</fullName>
    </submittedName>
</protein>
<feature type="transmembrane region" description="Helical" evidence="9">
    <location>
        <begin position="198"/>
        <end position="215"/>
    </location>
</feature>
<feature type="transmembrane region" description="Helical" evidence="9">
    <location>
        <begin position="69"/>
        <end position="92"/>
    </location>
</feature>
<keyword evidence="12" id="KW-1185">Reference proteome</keyword>
<dbReference type="InterPro" id="IPR020846">
    <property type="entry name" value="MFS_dom"/>
</dbReference>
<dbReference type="InterPro" id="IPR005829">
    <property type="entry name" value="Sugar_transporter_CS"/>
</dbReference>
<feature type="transmembrane region" description="Helical" evidence="9">
    <location>
        <begin position="282"/>
        <end position="303"/>
    </location>
</feature>
<keyword evidence="5 9" id="KW-1133">Transmembrane helix</keyword>
<dbReference type="SUPFAM" id="SSF103473">
    <property type="entry name" value="MFS general substrate transporter"/>
    <property type="match status" value="1"/>
</dbReference>
<feature type="transmembrane region" description="Helical" evidence="9">
    <location>
        <begin position="129"/>
        <end position="152"/>
    </location>
</feature>
<comment type="subcellular location">
    <subcellularLocation>
        <location evidence="1">Membrane</location>
        <topology evidence="1">Multi-pass membrane protein</topology>
    </subcellularLocation>
</comment>
<feature type="transmembrane region" description="Helical" evidence="9">
    <location>
        <begin position="104"/>
        <end position="123"/>
    </location>
</feature>
<dbReference type="GO" id="GO:0016020">
    <property type="term" value="C:membrane"/>
    <property type="evidence" value="ECO:0007669"/>
    <property type="project" value="UniProtKB-SubCell"/>
</dbReference>
<feature type="domain" description="Major facilitator superfamily (MFS) profile" evidence="10">
    <location>
        <begin position="36"/>
        <end position="463"/>
    </location>
</feature>
<evidence type="ECO:0000313" key="12">
    <source>
        <dbReference type="Proteomes" id="UP000623467"/>
    </source>
</evidence>
<evidence type="ECO:0000256" key="3">
    <source>
        <dbReference type="ARBA" id="ARBA00022448"/>
    </source>
</evidence>
<evidence type="ECO:0000313" key="11">
    <source>
        <dbReference type="EMBL" id="KAF7335331.1"/>
    </source>
</evidence>
<organism evidence="11 12">
    <name type="scientific">Mycena sanguinolenta</name>
    <dbReference type="NCBI Taxonomy" id="230812"/>
    <lineage>
        <taxon>Eukaryota</taxon>
        <taxon>Fungi</taxon>
        <taxon>Dikarya</taxon>
        <taxon>Basidiomycota</taxon>
        <taxon>Agaricomycotina</taxon>
        <taxon>Agaricomycetes</taxon>
        <taxon>Agaricomycetidae</taxon>
        <taxon>Agaricales</taxon>
        <taxon>Marasmiineae</taxon>
        <taxon>Mycenaceae</taxon>
        <taxon>Mycena</taxon>
    </lineage>
</organism>
<evidence type="ECO:0000256" key="6">
    <source>
        <dbReference type="ARBA" id="ARBA00023136"/>
    </source>
</evidence>
<reference evidence="11" key="1">
    <citation type="submission" date="2020-05" db="EMBL/GenBank/DDBJ databases">
        <title>Mycena genomes resolve the evolution of fungal bioluminescence.</title>
        <authorList>
            <person name="Tsai I.J."/>
        </authorList>
    </citation>
    <scope>NUCLEOTIDE SEQUENCE</scope>
    <source>
        <strain evidence="11">160909Yilan</strain>
    </source>
</reference>
<feature type="transmembrane region" description="Helical" evidence="9">
    <location>
        <begin position="315"/>
        <end position="338"/>
    </location>
</feature>
<accession>A0A8H6X751</accession>
<evidence type="ECO:0000259" key="10">
    <source>
        <dbReference type="PROSITE" id="PS50850"/>
    </source>
</evidence>
<dbReference type="InterPro" id="IPR036259">
    <property type="entry name" value="MFS_trans_sf"/>
</dbReference>
<comment type="catalytic activity">
    <reaction evidence="7">
        <text>myo-inositol(out) + H(+)(out) = myo-inositol(in) + H(+)(in)</text>
        <dbReference type="Rhea" id="RHEA:60364"/>
        <dbReference type="ChEBI" id="CHEBI:15378"/>
        <dbReference type="ChEBI" id="CHEBI:17268"/>
    </reaction>
</comment>
<dbReference type="PROSITE" id="PS50850">
    <property type="entry name" value="MFS"/>
    <property type="match status" value="1"/>
</dbReference>
<dbReference type="PANTHER" id="PTHR48022:SF2">
    <property type="entry name" value="PLASTIDIC GLUCOSE TRANSPORTER 4"/>
    <property type="match status" value="1"/>
</dbReference>
<gene>
    <name evidence="11" type="ORF">MSAN_02343900</name>
</gene>
<dbReference type="PANTHER" id="PTHR48022">
    <property type="entry name" value="PLASTIDIC GLUCOSE TRANSPORTER 4"/>
    <property type="match status" value="1"/>
</dbReference>
<evidence type="ECO:0000256" key="4">
    <source>
        <dbReference type="ARBA" id="ARBA00022692"/>
    </source>
</evidence>
<feature type="transmembrane region" description="Helical" evidence="9">
    <location>
        <begin position="164"/>
        <end position="186"/>
    </location>
</feature>
<comment type="similarity">
    <text evidence="2">Belongs to the major facilitator superfamily. Sugar transporter (TC 2.A.1.1) family.</text>
</comment>
<name>A0A8H6X751_9AGAR</name>
<feature type="transmembrane region" description="Helical" evidence="9">
    <location>
        <begin position="380"/>
        <end position="397"/>
    </location>
</feature>
<dbReference type="PRINTS" id="PR00171">
    <property type="entry name" value="SUGRTRNSPORT"/>
</dbReference>
<dbReference type="GO" id="GO:0005351">
    <property type="term" value="F:carbohydrate:proton symporter activity"/>
    <property type="evidence" value="ECO:0007669"/>
    <property type="project" value="TreeGrafter"/>
</dbReference>
<sequence>MEFEPRPKIQFQVSANSAAPLVRAMKRSRIPMYVWPTLFTAFGGFLWGFDTGSIGPIIVMPQFEDQFGHISATIQGLLVSSMIATAASSAVFSGALSDRISRTYTISLGAFVFSVGCAIGCSAKALPQLFVGRCIAGFGEGIFISSITVYVMEISPTSKRGRTMTVVQLFNTVGVALGYFTCFGTVRHAGSFSWRVPLALQAIVAITLAIGTAFFPHSPHWLLSVGRSADAEAATLKLGLQLAEIRKEDETAATGPAAEVAKQTIKQQAKELWAKDVRFRTLFGLFLMGMQQACGIDAVLYYAPVLFQQAGLSSTSASFLASGVSGIVMVVLTAGSLFFQDRWARRTQMISGGSVIAGCMLLMGVLYASKAAQTRAGGRTLIALIYIFIAAFISTMGRRNPCYRQRNAAQANAGARDQSRAVLWLAFSTPLFLTRSTSGPYFLFGTCALLTVLVCAVFQPETKGLSLDMLDQEFKETKLQSALTILTTVAPTISVAALKDEVLSALSDDVNTVEDVPHPKEVRDFELCKAVKDRGKLTGEYLPLDDYKATLRDAGVMNWEALFVQFRDPDSGELRPVEFVPFEDDDDGATAQFAAEPAPAPAVVAEASTSRGKRKARPD</sequence>
<dbReference type="PROSITE" id="PS00217">
    <property type="entry name" value="SUGAR_TRANSPORT_2"/>
    <property type="match status" value="1"/>
</dbReference>
<dbReference type="FunFam" id="1.20.1250.20:FF:000134">
    <property type="entry name" value="MFS sugar transporter protein"/>
    <property type="match status" value="1"/>
</dbReference>
<dbReference type="Pfam" id="PF00083">
    <property type="entry name" value="Sugar_tr"/>
    <property type="match status" value="1"/>
</dbReference>
<comment type="caution">
    <text evidence="11">The sequence shown here is derived from an EMBL/GenBank/DDBJ whole genome shotgun (WGS) entry which is preliminary data.</text>
</comment>
<keyword evidence="6 9" id="KW-0472">Membrane</keyword>
<feature type="transmembrane region" description="Helical" evidence="9">
    <location>
        <begin position="30"/>
        <end position="49"/>
    </location>
</feature>
<proteinExistence type="inferred from homology"/>
<feature type="compositionally biased region" description="Low complexity" evidence="8">
    <location>
        <begin position="594"/>
        <end position="607"/>
    </location>
</feature>
<evidence type="ECO:0000256" key="8">
    <source>
        <dbReference type="SAM" id="MobiDB-lite"/>
    </source>
</evidence>
<evidence type="ECO:0000256" key="9">
    <source>
        <dbReference type="SAM" id="Phobius"/>
    </source>
</evidence>
<dbReference type="EMBL" id="JACAZH010000041">
    <property type="protein sequence ID" value="KAF7335331.1"/>
    <property type="molecule type" value="Genomic_DNA"/>
</dbReference>
<dbReference type="Proteomes" id="UP000623467">
    <property type="component" value="Unassembled WGS sequence"/>
</dbReference>
<dbReference type="Gene3D" id="1.20.1250.20">
    <property type="entry name" value="MFS general substrate transporter like domains"/>
    <property type="match status" value="1"/>
</dbReference>
<evidence type="ECO:0000256" key="2">
    <source>
        <dbReference type="ARBA" id="ARBA00010992"/>
    </source>
</evidence>
<evidence type="ECO:0000256" key="1">
    <source>
        <dbReference type="ARBA" id="ARBA00004141"/>
    </source>
</evidence>
<dbReference type="InterPro" id="IPR050360">
    <property type="entry name" value="MFS_Sugar_Transporters"/>
</dbReference>
<feature type="region of interest" description="Disordered" evidence="8">
    <location>
        <begin position="594"/>
        <end position="619"/>
    </location>
</feature>
<keyword evidence="3" id="KW-0813">Transport</keyword>
<dbReference type="InterPro" id="IPR005828">
    <property type="entry name" value="MFS_sugar_transport-like"/>
</dbReference>
<feature type="transmembrane region" description="Helical" evidence="9">
    <location>
        <begin position="350"/>
        <end position="368"/>
    </location>
</feature>
<dbReference type="AlphaFoldDB" id="A0A8H6X751"/>
<evidence type="ECO:0000256" key="7">
    <source>
        <dbReference type="ARBA" id="ARBA00049119"/>
    </source>
</evidence>
<keyword evidence="4 9" id="KW-0812">Transmembrane</keyword>
<dbReference type="OrthoDB" id="5399138at2759"/>
<dbReference type="InterPro" id="IPR003663">
    <property type="entry name" value="Sugar/inositol_transpt"/>
</dbReference>